<organism evidence="6 7">
    <name type="scientific">Tilletia horrida</name>
    <dbReference type="NCBI Taxonomy" id="155126"/>
    <lineage>
        <taxon>Eukaryota</taxon>
        <taxon>Fungi</taxon>
        <taxon>Dikarya</taxon>
        <taxon>Basidiomycota</taxon>
        <taxon>Ustilaginomycotina</taxon>
        <taxon>Exobasidiomycetes</taxon>
        <taxon>Tilletiales</taxon>
        <taxon>Tilletiaceae</taxon>
        <taxon>Tilletia</taxon>
    </lineage>
</organism>
<feature type="compositionally biased region" description="Low complexity" evidence="5">
    <location>
        <begin position="712"/>
        <end position="724"/>
    </location>
</feature>
<keyword evidence="3" id="KW-0233">DNA recombination</keyword>
<dbReference type="Gene3D" id="3.30.390.80">
    <property type="entry name" value="DNA repair protein Rad52/59/22"/>
    <property type="match status" value="1"/>
</dbReference>
<reference evidence="6" key="1">
    <citation type="journal article" date="2023" name="PhytoFront">
        <title>Draft Genome Resources of Seven Strains of Tilletia horrida, Causal Agent of Kernel Smut of Rice.</title>
        <authorList>
            <person name="Khanal S."/>
            <person name="Antony Babu S."/>
            <person name="Zhou X.G."/>
        </authorList>
    </citation>
    <scope>NUCLEOTIDE SEQUENCE</scope>
    <source>
        <strain evidence="6">TX6</strain>
    </source>
</reference>
<feature type="region of interest" description="Disordered" evidence="5">
    <location>
        <begin position="618"/>
        <end position="654"/>
    </location>
</feature>
<dbReference type="Proteomes" id="UP001176517">
    <property type="component" value="Unassembled WGS sequence"/>
</dbReference>
<dbReference type="GO" id="GO:0006312">
    <property type="term" value="P:mitotic recombination"/>
    <property type="evidence" value="ECO:0007669"/>
    <property type="project" value="TreeGrafter"/>
</dbReference>
<dbReference type="FunFam" id="3.30.390.80:FF:000001">
    <property type="entry name" value="DNA repair protein RAD52 homolog"/>
    <property type="match status" value="1"/>
</dbReference>
<feature type="region of interest" description="Disordered" evidence="5">
    <location>
        <begin position="476"/>
        <end position="524"/>
    </location>
</feature>
<dbReference type="PANTHER" id="PTHR12132:SF1">
    <property type="entry name" value="DNA REPAIR PROTEIN RAD52 HOMOLOG"/>
    <property type="match status" value="1"/>
</dbReference>
<keyword evidence="4" id="KW-0234">DNA repair</keyword>
<evidence type="ECO:0000313" key="7">
    <source>
        <dbReference type="Proteomes" id="UP001176517"/>
    </source>
</evidence>
<dbReference type="GO" id="GO:0045002">
    <property type="term" value="P:double-strand break repair via single-strand annealing"/>
    <property type="evidence" value="ECO:0007669"/>
    <property type="project" value="TreeGrafter"/>
</dbReference>
<keyword evidence="2" id="KW-0227">DNA damage</keyword>
<dbReference type="InterPro" id="IPR007232">
    <property type="entry name" value="Rad52_Rad59_Rad22"/>
</dbReference>
<accession>A0AAN6JQH6</accession>
<evidence type="ECO:0000256" key="4">
    <source>
        <dbReference type="ARBA" id="ARBA00023204"/>
    </source>
</evidence>
<dbReference type="InterPro" id="IPR042525">
    <property type="entry name" value="Rad52_Rad59_Rad22_sf"/>
</dbReference>
<dbReference type="SUPFAM" id="SSF54768">
    <property type="entry name" value="dsRNA-binding domain-like"/>
    <property type="match status" value="1"/>
</dbReference>
<evidence type="ECO:0000256" key="1">
    <source>
        <dbReference type="ARBA" id="ARBA00006638"/>
    </source>
</evidence>
<dbReference type="GO" id="GO:0005634">
    <property type="term" value="C:nucleus"/>
    <property type="evidence" value="ECO:0007669"/>
    <property type="project" value="TreeGrafter"/>
</dbReference>
<evidence type="ECO:0000313" key="6">
    <source>
        <dbReference type="EMBL" id="KAK0542982.1"/>
    </source>
</evidence>
<feature type="region of interest" description="Disordered" evidence="5">
    <location>
        <begin position="317"/>
        <end position="458"/>
    </location>
</feature>
<feature type="region of interest" description="Disordered" evidence="5">
    <location>
        <begin position="547"/>
        <end position="579"/>
    </location>
</feature>
<sequence>MTAAEFSDRLLADFHHRLHLESLSRLQPSPHAFGVGTGGPFGGGPLSIPATQDRPRGDYQPPSHLMLQVMAQQGGDTSAEHPPNPVYQGLQHVAQPARGHDSSFKPASAAITSHERAAYKADSTAAQQKRRLLDSSGGVECSYMGVGSGAGVWDAGSDETARRIATLQARLQQRLGPEYISTRAGPSGGPKVSYIEGWKAIDLANEVFGFNGWSSSIVSLDVDFLEEHPQTGRVNVAVSATVRITLRDGTYHEDVGYGSMDNSKSRAAALEKSKKEAVTDAMKRTLRTFGSVLGNCLYDKQFLRDISKVTLPPVKFDPSTLHRRPEFANAVGPRKPQSDQAGSSNIAADDSAPTKMVHAAATTSGVVPNTRTTTMPGVASTSHSRTVAQAHQTKAGLASNTYRSHTMGPSTTANAAPSRQNDDASRRAAVIPTGADNNVPEGNSSSDGNGPATDSDKARLVEQRRLEAQKRLARTKSMIQQRHAEANSTSDQASSSSNGPAAAPPQGNPSARKIELPNFGPQISRSASTTVSAVAATAGEGTCDANSKISTPFGPRFMPANNTSTETATKPGISSSKSKYPDDSAIFFAASDDESRDLESSRSDIRLAKIEPEATKVGGVAGSSKRMLLDNNESSRTDSPKSAGDDAEDDFDLDANDISDSQLVAMADKTPFRGHSVGRFTGLTPNSAALLRSGTTSLSAVAAAPVTMAAASTTSQQSASPSSSTRKHSLCGPLQPRRSNNATTGQGQSAGGPSSTAYVTAKPMTTPSRPHQHQRQQQRPRLNVHHGGDQESNNPTGLENLGLAERVSGVGIGIGKVSGRPTVAGPGRSASMLGGGVGIANKAGFAPASLAMSTTRPGAHTGYAYLEGNGGVKRGAENGATGAGLGDDGSAKRARR</sequence>
<evidence type="ECO:0000256" key="3">
    <source>
        <dbReference type="ARBA" id="ARBA00023172"/>
    </source>
</evidence>
<proteinExistence type="inferred from homology"/>
<dbReference type="AlphaFoldDB" id="A0AAN6JQH6"/>
<feature type="region of interest" description="Disordered" evidence="5">
    <location>
        <begin position="712"/>
        <end position="799"/>
    </location>
</feature>
<gene>
    <name evidence="6" type="primary">RAD52</name>
    <name evidence="6" type="ORF">OC846_006568</name>
</gene>
<feature type="compositionally biased region" description="Acidic residues" evidence="5">
    <location>
        <begin position="645"/>
        <end position="654"/>
    </location>
</feature>
<feature type="region of interest" description="Disordered" evidence="5">
    <location>
        <begin position="872"/>
        <end position="896"/>
    </location>
</feature>
<dbReference type="GO" id="GO:0000724">
    <property type="term" value="P:double-strand break repair via homologous recombination"/>
    <property type="evidence" value="ECO:0007669"/>
    <property type="project" value="UniProtKB-ARBA"/>
</dbReference>
<feature type="compositionally biased region" description="Polar residues" evidence="5">
    <location>
        <begin position="737"/>
        <end position="768"/>
    </location>
</feature>
<comment type="similarity">
    <text evidence="1">Belongs to the RAD52 family.</text>
</comment>
<protein>
    <submittedName>
        <fullName evidence="6">DNA repair protein rad52</fullName>
    </submittedName>
</protein>
<dbReference type="EMBL" id="JAPDMZ010000417">
    <property type="protein sequence ID" value="KAK0542982.1"/>
    <property type="molecule type" value="Genomic_DNA"/>
</dbReference>
<feature type="compositionally biased region" description="Polar residues" evidence="5">
    <location>
        <begin position="361"/>
        <end position="419"/>
    </location>
</feature>
<feature type="region of interest" description="Disordered" evidence="5">
    <location>
        <begin position="31"/>
        <end position="62"/>
    </location>
</feature>
<name>A0AAN6JQH6_9BASI</name>
<evidence type="ECO:0000256" key="2">
    <source>
        <dbReference type="ARBA" id="ARBA00022763"/>
    </source>
</evidence>
<evidence type="ECO:0000256" key="5">
    <source>
        <dbReference type="SAM" id="MobiDB-lite"/>
    </source>
</evidence>
<feature type="compositionally biased region" description="Low complexity" evidence="5">
    <location>
        <begin position="488"/>
        <end position="501"/>
    </location>
</feature>
<comment type="caution">
    <text evidence="6">The sequence shown here is derived from an EMBL/GenBank/DDBJ whole genome shotgun (WGS) entry which is preliminary data.</text>
</comment>
<feature type="compositionally biased region" description="Polar residues" evidence="5">
    <location>
        <begin position="560"/>
        <end position="578"/>
    </location>
</feature>
<keyword evidence="7" id="KW-1185">Reference proteome</keyword>
<feature type="compositionally biased region" description="Gly residues" evidence="5">
    <location>
        <begin position="35"/>
        <end position="45"/>
    </location>
</feature>
<dbReference type="Pfam" id="PF04098">
    <property type="entry name" value="Rad52_Rad22"/>
    <property type="match status" value="1"/>
</dbReference>
<dbReference type="GO" id="GO:0003697">
    <property type="term" value="F:single-stranded DNA binding"/>
    <property type="evidence" value="ECO:0007669"/>
    <property type="project" value="UniProtKB-ARBA"/>
</dbReference>
<feature type="compositionally biased region" description="Basic residues" evidence="5">
    <location>
        <begin position="770"/>
        <end position="784"/>
    </location>
</feature>
<dbReference type="InterPro" id="IPR041247">
    <property type="entry name" value="Rad52_fam"/>
</dbReference>
<dbReference type="PANTHER" id="PTHR12132">
    <property type="entry name" value="DNA REPAIR AND RECOMBINATION PROTEIN RAD52, RAD59"/>
    <property type="match status" value="1"/>
</dbReference>